<dbReference type="InterPro" id="IPR001932">
    <property type="entry name" value="PPM-type_phosphatase-like_dom"/>
</dbReference>
<accession>A0ABP1FWM1</accession>
<evidence type="ECO:0000313" key="3">
    <source>
        <dbReference type="EMBL" id="CAL5224288.1"/>
    </source>
</evidence>
<comment type="caution">
    <text evidence="3">The sequence shown here is derived from an EMBL/GenBank/DDBJ whole genome shotgun (WGS) entry which is preliminary data.</text>
</comment>
<dbReference type="CDD" id="cd00143">
    <property type="entry name" value="PP2Cc"/>
    <property type="match status" value="1"/>
</dbReference>
<feature type="compositionally biased region" description="Basic and acidic residues" evidence="1">
    <location>
        <begin position="1"/>
        <end position="17"/>
    </location>
</feature>
<dbReference type="EMBL" id="CAXHTA020000010">
    <property type="protein sequence ID" value="CAL5224288.1"/>
    <property type="molecule type" value="Genomic_DNA"/>
</dbReference>
<dbReference type="Proteomes" id="UP001497392">
    <property type="component" value="Unassembled WGS sequence"/>
</dbReference>
<feature type="region of interest" description="Disordered" evidence="1">
    <location>
        <begin position="354"/>
        <end position="394"/>
    </location>
</feature>
<keyword evidence="4" id="KW-1185">Reference proteome</keyword>
<dbReference type="InterPro" id="IPR015655">
    <property type="entry name" value="PP2C"/>
</dbReference>
<sequence>MATNAEEPKETSVDHGVQKQSASEEGNALSNGAAAQLDEGDKKRKPLEKPREPEEHSDKSYMTAISGPPASGQIGNTGMSSQHTFGSSPYNIGQANGNGLLSSSIMPPGSIAQNGGFSAAQYSTAQNGAYSAAQNSMYSSPLATAGSGGHVIGEADFSAGMGMSMGSNAAVSHQLGISQMGSQGPYGTGAMSGSFGGSSGQFSGGYPGSSAKMAMPGEIMGTVTIPIYNTSPYPVPVTGSSQAGQQQYGEQARFMSAGYMNPGAAVGETEWHRSEGGAHNTHYMREGSSANNYGNVMMTNTNRQPLSEENALAMQRQNESLLAAQMSHADLADDQKPQGDDVGRTDSVRGVRGAMAPKHASAAQLTGAQPDAALPNGKRQKTSEPATPAHGPTMKLSFGMAEHRGLRPYMQDRHCYFEHLKPDPSAEVSDPGERGQPVSLAAVFDGHKRCEPADMCCKRIHELLAREPAVFSDDTKPASENKELLEVIERTFKQLDDEIAEAALASDIKECQFGGTTALMALISGRRLYVGHTGDSGAVMACTAGDLDFPLRLTMDHKPNRPDEKERIERCGGVVDEKRNRVVSTPKKETNRVTMLNMSRALGDPQFKLGKERNPVDCTPEVRSMELNPGDNAIVLATDGLWDVLSDVAVVELLGQVHSQHQDGPQAKSSSAANDAAKVLMDEALSRKSADNITVLVICINWE</sequence>
<dbReference type="SUPFAM" id="SSF81606">
    <property type="entry name" value="PP2C-like"/>
    <property type="match status" value="1"/>
</dbReference>
<evidence type="ECO:0000256" key="1">
    <source>
        <dbReference type="SAM" id="MobiDB-lite"/>
    </source>
</evidence>
<evidence type="ECO:0000259" key="2">
    <source>
        <dbReference type="PROSITE" id="PS51746"/>
    </source>
</evidence>
<reference evidence="3 4" key="1">
    <citation type="submission" date="2024-06" db="EMBL/GenBank/DDBJ databases">
        <authorList>
            <person name="Kraege A."/>
            <person name="Thomma B."/>
        </authorList>
    </citation>
    <scope>NUCLEOTIDE SEQUENCE [LARGE SCALE GENOMIC DNA]</scope>
</reference>
<dbReference type="InterPro" id="IPR036457">
    <property type="entry name" value="PPM-type-like_dom_sf"/>
</dbReference>
<proteinExistence type="predicted"/>
<organism evidence="3 4">
    <name type="scientific">Coccomyxa viridis</name>
    <dbReference type="NCBI Taxonomy" id="1274662"/>
    <lineage>
        <taxon>Eukaryota</taxon>
        <taxon>Viridiplantae</taxon>
        <taxon>Chlorophyta</taxon>
        <taxon>core chlorophytes</taxon>
        <taxon>Trebouxiophyceae</taxon>
        <taxon>Trebouxiophyceae incertae sedis</taxon>
        <taxon>Coccomyxaceae</taxon>
        <taxon>Coccomyxa</taxon>
    </lineage>
</organism>
<feature type="compositionally biased region" description="Polar residues" evidence="1">
    <location>
        <begin position="73"/>
        <end position="87"/>
    </location>
</feature>
<dbReference type="Pfam" id="PF00481">
    <property type="entry name" value="PP2C"/>
    <property type="match status" value="1"/>
</dbReference>
<dbReference type="PANTHER" id="PTHR47992">
    <property type="entry name" value="PROTEIN PHOSPHATASE"/>
    <property type="match status" value="1"/>
</dbReference>
<evidence type="ECO:0000313" key="4">
    <source>
        <dbReference type="Proteomes" id="UP001497392"/>
    </source>
</evidence>
<gene>
    <name evidence="3" type="primary">g6954</name>
    <name evidence="3" type="ORF">VP750_LOCUS5947</name>
</gene>
<feature type="compositionally biased region" description="Polar residues" evidence="1">
    <location>
        <begin position="18"/>
        <end position="30"/>
    </location>
</feature>
<dbReference type="SMART" id="SM00332">
    <property type="entry name" value="PP2Cc"/>
    <property type="match status" value="1"/>
</dbReference>
<feature type="compositionally biased region" description="Basic and acidic residues" evidence="1">
    <location>
        <begin position="39"/>
        <end position="59"/>
    </location>
</feature>
<feature type="region of interest" description="Disordered" evidence="1">
    <location>
        <begin position="1"/>
        <end position="87"/>
    </location>
</feature>
<protein>
    <submittedName>
        <fullName evidence="3">G6954 protein</fullName>
    </submittedName>
</protein>
<name>A0ABP1FWM1_9CHLO</name>
<feature type="domain" description="PPM-type phosphatase" evidence="2">
    <location>
        <begin position="397"/>
        <end position="700"/>
    </location>
</feature>
<dbReference type="PROSITE" id="PS51746">
    <property type="entry name" value="PPM_2"/>
    <property type="match status" value="1"/>
</dbReference>
<dbReference type="Gene3D" id="3.60.40.10">
    <property type="entry name" value="PPM-type phosphatase domain"/>
    <property type="match status" value="1"/>
</dbReference>